<dbReference type="InterPro" id="IPR027388">
    <property type="entry name" value="Ku70_bridge/pillars_dom_sf"/>
</dbReference>
<dbReference type="GO" id="GO:0016787">
    <property type="term" value="F:hydrolase activity"/>
    <property type="evidence" value="ECO:0007669"/>
    <property type="project" value="UniProtKB-KW"/>
</dbReference>
<dbReference type="InterPro" id="IPR006165">
    <property type="entry name" value="Ku70"/>
</dbReference>
<dbReference type="GO" id="GO:0006303">
    <property type="term" value="P:double-strand break repair via nonhomologous end joining"/>
    <property type="evidence" value="ECO:0007669"/>
    <property type="project" value="InterPro"/>
</dbReference>
<evidence type="ECO:0000313" key="14">
    <source>
        <dbReference type="EMBL" id="KDO34290.1"/>
    </source>
</evidence>
<dbReference type="RefSeq" id="XP_012195301.1">
    <property type="nucleotide sequence ID" value="XM_012339911.1"/>
</dbReference>
<dbReference type="Gene3D" id="2.40.290.10">
    <property type="match status" value="1"/>
</dbReference>
<keyword evidence="11" id="KW-0539">Nucleus</keyword>
<dbReference type="PANTHER" id="PTHR12604">
    <property type="entry name" value="KU AUTOANTIGEN DNA HELICASE"/>
    <property type="match status" value="1"/>
</dbReference>
<evidence type="ECO:0000256" key="6">
    <source>
        <dbReference type="ARBA" id="ARBA00022806"/>
    </source>
</evidence>
<dbReference type="Gene3D" id="4.10.970.10">
    <property type="entry name" value="Ku70, bridge and pillars"/>
    <property type="match status" value="1"/>
</dbReference>
<dbReference type="SMART" id="SM00559">
    <property type="entry name" value="Ku78"/>
    <property type="match status" value="1"/>
</dbReference>
<dbReference type="InterPro" id="IPR047087">
    <property type="entry name" value="KU70_core_dom"/>
</dbReference>
<dbReference type="EMBL" id="KK583191">
    <property type="protein sequence ID" value="KDO34290.1"/>
    <property type="molecule type" value="Genomic_DNA"/>
</dbReference>
<proteinExistence type="inferred from homology"/>
<evidence type="ECO:0000256" key="5">
    <source>
        <dbReference type="ARBA" id="ARBA00022801"/>
    </source>
</evidence>
<keyword evidence="15" id="KW-1185">Reference proteome</keyword>
<keyword evidence="9" id="KW-0233">DNA recombination</keyword>
<dbReference type="GO" id="GO:0042162">
    <property type="term" value="F:telomeric DNA binding"/>
    <property type="evidence" value="ECO:0007669"/>
    <property type="project" value="InterPro"/>
</dbReference>
<dbReference type="Pfam" id="PF02735">
    <property type="entry name" value="Ku"/>
    <property type="match status" value="1"/>
</dbReference>
<dbReference type="Pfam" id="PF02037">
    <property type="entry name" value="SAP"/>
    <property type="match status" value="1"/>
</dbReference>
<comment type="similarity">
    <text evidence="2">Belongs to the ku70 family.</text>
</comment>
<dbReference type="InterPro" id="IPR016194">
    <property type="entry name" value="SPOC-like_C_dom_sf"/>
</dbReference>
<evidence type="ECO:0000256" key="3">
    <source>
        <dbReference type="ARBA" id="ARBA00022741"/>
    </source>
</evidence>
<dbReference type="GO" id="GO:0005524">
    <property type="term" value="F:ATP binding"/>
    <property type="evidence" value="ECO:0007669"/>
    <property type="project" value="UniProtKB-KW"/>
</dbReference>
<keyword evidence="6" id="KW-0347">Helicase</keyword>
<name>A0A067CYG2_SAPPC</name>
<keyword evidence="8" id="KW-0238">DNA-binding</keyword>
<gene>
    <name evidence="14" type="ORF">SPRG_19108</name>
</gene>
<dbReference type="PROSITE" id="PS50800">
    <property type="entry name" value="SAP"/>
    <property type="match status" value="1"/>
</dbReference>
<dbReference type="KEGG" id="spar:SPRG_19108"/>
<evidence type="ECO:0000256" key="7">
    <source>
        <dbReference type="ARBA" id="ARBA00022840"/>
    </source>
</evidence>
<dbReference type="OrthoDB" id="3249161at2759"/>
<dbReference type="Pfam" id="PF03731">
    <property type="entry name" value="Ku_N"/>
    <property type="match status" value="1"/>
</dbReference>
<dbReference type="GO" id="GO:0006310">
    <property type="term" value="P:DNA recombination"/>
    <property type="evidence" value="ECO:0007669"/>
    <property type="project" value="UniProtKB-KW"/>
</dbReference>
<dbReference type="InterPro" id="IPR005160">
    <property type="entry name" value="Ku_C"/>
</dbReference>
<keyword evidence="5" id="KW-0378">Hydrolase</keyword>
<evidence type="ECO:0000256" key="4">
    <source>
        <dbReference type="ARBA" id="ARBA00022763"/>
    </source>
</evidence>
<keyword evidence="7" id="KW-0067">ATP-binding</keyword>
<evidence type="ECO:0000256" key="2">
    <source>
        <dbReference type="ARBA" id="ARBA00005240"/>
    </source>
</evidence>
<dbReference type="GO" id="GO:0003678">
    <property type="term" value="F:DNA helicase activity"/>
    <property type="evidence" value="ECO:0007669"/>
    <property type="project" value="InterPro"/>
</dbReference>
<dbReference type="InterPro" id="IPR036361">
    <property type="entry name" value="SAP_dom_sf"/>
</dbReference>
<keyword evidence="4" id="KW-0227">DNA damage</keyword>
<evidence type="ECO:0000256" key="1">
    <source>
        <dbReference type="ARBA" id="ARBA00004123"/>
    </source>
</evidence>
<dbReference type="STRING" id="695850.A0A067CYG2"/>
<dbReference type="SUPFAM" id="SSF100939">
    <property type="entry name" value="SPOC domain-like"/>
    <property type="match status" value="1"/>
</dbReference>
<dbReference type="OMA" id="FWANVKH"/>
<dbReference type="GO" id="GO:0003690">
    <property type="term" value="F:double-stranded DNA binding"/>
    <property type="evidence" value="ECO:0007669"/>
    <property type="project" value="TreeGrafter"/>
</dbReference>
<organism evidence="14 15">
    <name type="scientific">Saprolegnia parasitica (strain CBS 223.65)</name>
    <dbReference type="NCBI Taxonomy" id="695850"/>
    <lineage>
        <taxon>Eukaryota</taxon>
        <taxon>Sar</taxon>
        <taxon>Stramenopiles</taxon>
        <taxon>Oomycota</taxon>
        <taxon>Saprolegniomycetes</taxon>
        <taxon>Saprolegniales</taxon>
        <taxon>Saprolegniaceae</taxon>
        <taxon>Saprolegnia</taxon>
    </lineage>
</organism>
<dbReference type="InterPro" id="IPR005161">
    <property type="entry name" value="Ku_N"/>
</dbReference>
<dbReference type="NCBIfam" id="TIGR00578">
    <property type="entry name" value="ku70"/>
    <property type="match status" value="1"/>
</dbReference>
<reference evidence="14 15" key="1">
    <citation type="journal article" date="2013" name="PLoS Genet.">
        <title>Distinctive expansion of potential virulence genes in the genome of the oomycete fish pathogen Saprolegnia parasitica.</title>
        <authorList>
            <person name="Jiang R.H."/>
            <person name="de Bruijn I."/>
            <person name="Haas B.J."/>
            <person name="Belmonte R."/>
            <person name="Lobach L."/>
            <person name="Christie J."/>
            <person name="van den Ackerveken G."/>
            <person name="Bottin A."/>
            <person name="Bulone V."/>
            <person name="Diaz-Moreno S.M."/>
            <person name="Dumas B."/>
            <person name="Fan L."/>
            <person name="Gaulin E."/>
            <person name="Govers F."/>
            <person name="Grenville-Briggs L.J."/>
            <person name="Horner N.R."/>
            <person name="Levin J.Z."/>
            <person name="Mammella M."/>
            <person name="Meijer H.J."/>
            <person name="Morris P."/>
            <person name="Nusbaum C."/>
            <person name="Oome S."/>
            <person name="Phillips A.J."/>
            <person name="van Rooyen D."/>
            <person name="Rzeszutek E."/>
            <person name="Saraiva M."/>
            <person name="Secombes C.J."/>
            <person name="Seidl M.F."/>
            <person name="Snel B."/>
            <person name="Stassen J.H."/>
            <person name="Sykes S."/>
            <person name="Tripathy S."/>
            <person name="van den Berg H."/>
            <person name="Vega-Arreguin J.C."/>
            <person name="Wawra S."/>
            <person name="Young S.K."/>
            <person name="Zeng Q."/>
            <person name="Dieguez-Uribeondo J."/>
            <person name="Russ C."/>
            <person name="Tyler B.M."/>
            <person name="van West P."/>
        </authorList>
    </citation>
    <scope>NUCLEOTIDE SEQUENCE [LARGE SCALE GENOMIC DNA]</scope>
    <source>
        <strain evidence="14 15">CBS 223.65</strain>
    </source>
</reference>
<evidence type="ECO:0000256" key="12">
    <source>
        <dbReference type="SAM" id="MobiDB-lite"/>
    </source>
</evidence>
<evidence type="ECO:0000256" key="11">
    <source>
        <dbReference type="ARBA" id="ARBA00023242"/>
    </source>
</evidence>
<dbReference type="GO" id="GO:0003684">
    <property type="term" value="F:damaged DNA binding"/>
    <property type="evidence" value="ECO:0007669"/>
    <property type="project" value="InterPro"/>
</dbReference>
<keyword evidence="3" id="KW-0547">Nucleotide-binding</keyword>
<dbReference type="AlphaFoldDB" id="A0A067CYG2"/>
<evidence type="ECO:0000256" key="9">
    <source>
        <dbReference type="ARBA" id="ARBA00023172"/>
    </source>
</evidence>
<dbReference type="GeneID" id="24140550"/>
<dbReference type="InterPro" id="IPR003034">
    <property type="entry name" value="SAP_dom"/>
</dbReference>
<dbReference type="VEuPathDB" id="FungiDB:SPRG_19108"/>
<evidence type="ECO:0000256" key="10">
    <source>
        <dbReference type="ARBA" id="ARBA00023204"/>
    </source>
</evidence>
<dbReference type="CDD" id="cd00788">
    <property type="entry name" value="KU70"/>
    <property type="match status" value="1"/>
</dbReference>
<evidence type="ECO:0000256" key="8">
    <source>
        <dbReference type="ARBA" id="ARBA00023125"/>
    </source>
</evidence>
<dbReference type="Gene3D" id="1.10.1600.10">
    <property type="match status" value="1"/>
</dbReference>
<accession>A0A067CYG2</accession>
<comment type="subcellular location">
    <subcellularLocation>
        <location evidence="1">Nucleus</location>
    </subcellularLocation>
</comment>
<dbReference type="Proteomes" id="UP000030745">
    <property type="component" value="Unassembled WGS sequence"/>
</dbReference>
<dbReference type="SMART" id="SM00513">
    <property type="entry name" value="SAP"/>
    <property type="match status" value="1"/>
</dbReference>
<dbReference type="Gene3D" id="1.10.720.30">
    <property type="entry name" value="SAP domain"/>
    <property type="match status" value="1"/>
</dbReference>
<dbReference type="PIRSF" id="PIRSF003033">
    <property type="entry name" value="Ku70"/>
    <property type="match status" value="1"/>
</dbReference>
<dbReference type="PANTHER" id="PTHR12604:SF2">
    <property type="entry name" value="X-RAY REPAIR CROSS-COMPLEMENTING PROTEIN 6"/>
    <property type="match status" value="1"/>
</dbReference>
<evidence type="ECO:0000313" key="15">
    <source>
        <dbReference type="Proteomes" id="UP000030745"/>
    </source>
</evidence>
<dbReference type="GO" id="GO:0000723">
    <property type="term" value="P:telomere maintenance"/>
    <property type="evidence" value="ECO:0007669"/>
    <property type="project" value="InterPro"/>
</dbReference>
<keyword evidence="10" id="KW-0234">DNA repair</keyword>
<dbReference type="GO" id="GO:0043564">
    <property type="term" value="C:Ku70:Ku80 complex"/>
    <property type="evidence" value="ECO:0007669"/>
    <property type="project" value="InterPro"/>
</dbReference>
<dbReference type="InterPro" id="IPR036465">
    <property type="entry name" value="vWFA_dom_sf"/>
</dbReference>
<dbReference type="SUPFAM" id="SSF53300">
    <property type="entry name" value="vWA-like"/>
    <property type="match status" value="1"/>
</dbReference>
<evidence type="ECO:0000259" key="13">
    <source>
        <dbReference type="PROSITE" id="PS50800"/>
    </source>
</evidence>
<dbReference type="FunFam" id="2.40.290.10:FF:000001">
    <property type="entry name" value="X-ray repair cross complementing 6"/>
    <property type="match status" value="1"/>
</dbReference>
<dbReference type="Gene3D" id="3.40.50.410">
    <property type="entry name" value="von Willebrand factor, type A domain"/>
    <property type="match status" value="1"/>
</dbReference>
<dbReference type="SUPFAM" id="SSF68906">
    <property type="entry name" value="SAP domain"/>
    <property type="match status" value="1"/>
</dbReference>
<feature type="region of interest" description="Disordered" evidence="12">
    <location>
        <begin position="535"/>
        <end position="559"/>
    </location>
</feature>
<sequence>MTFEWHATQDAIDEEEDWEAAQSGKEALLVLIDVRKSMFQRVDGEPMSWFQTCGEMLVKLLKSKIIANDGSLMGVAFFGTTTTKNVNGLDHVYELQELGFPSARRIKQLRDIVDDAFDFQAAFGSMGENDPVSLSNALWHAGIAFSNANLQKKDSQTIWILTNQEDPTMGGADEADRVLKQYANHVELKRAIHLFHMPPPAKSTFDLSRFYGRMFQDASAFALTEDSSLQPAYAIHTYQAMMEESLRKRFRKRRLTTLSWTIGPGIALGVELYALRIKQTKPSPLHLDAETNTPLKSETKWLCDSTGMYLAPDQMRKYIEYGKSRVYFTADDVVELKYFAAAGLQLLGFEPADHLKDHENVRAPYFIYPAEGYIEGSTVAFTALHTSMLTKNVMAIARLIARKNTPPRLVALVPQLEAYDDQGQVQPSGFHVIFLPYVDDVRQLRVDADGQRDPDADQIEAAKKVIQTLTISELPSFQNPELQKHYASIQALALDEDTLAFDDKDDTTLPDAAGFQRPKVVAALTAFRDTLGGDELNKDNTKRKAPASTSRGGAKAVKTETDPSDVAAWKQLAASGLVAKKTVADLKVFLDAQGLSTTGKKADLVERTLTFLG</sequence>
<protein>
    <recommendedName>
        <fullName evidence="13">SAP domain-containing protein</fullName>
    </recommendedName>
</protein>
<feature type="domain" description="SAP" evidence="13">
    <location>
        <begin position="578"/>
        <end position="612"/>
    </location>
</feature>
<dbReference type="Pfam" id="PF03730">
    <property type="entry name" value="Ku_C"/>
    <property type="match status" value="1"/>
</dbReference>
<dbReference type="InterPro" id="IPR006164">
    <property type="entry name" value="DNA_bd_Ku70/Ku80"/>
</dbReference>